<reference evidence="5 6" key="1">
    <citation type="submission" date="2019-03" db="EMBL/GenBank/DDBJ databases">
        <title>Genomic Encyclopedia of Type Strains, Phase IV (KMG-IV): sequencing the most valuable type-strain genomes for metagenomic binning, comparative biology and taxonomic classification.</title>
        <authorList>
            <person name="Goeker M."/>
        </authorList>
    </citation>
    <scope>NUCLEOTIDE SEQUENCE [LARGE SCALE GENOMIC DNA]</scope>
    <source>
        <strain evidence="5 6">DSM 28697</strain>
    </source>
</reference>
<proteinExistence type="predicted"/>
<evidence type="ECO:0000313" key="6">
    <source>
        <dbReference type="Proteomes" id="UP000295632"/>
    </source>
</evidence>
<feature type="domain" description="CobQ/CobB/MinD/ParA nucleotide binding" evidence="4">
    <location>
        <begin position="33"/>
        <end position="247"/>
    </location>
</feature>
<dbReference type="PANTHER" id="PTHR43384:SF4">
    <property type="entry name" value="CELLULOSE BIOSYNTHESIS PROTEIN BCSQ-RELATED"/>
    <property type="match status" value="1"/>
</dbReference>
<comment type="caution">
    <text evidence="5">The sequence shown here is derived from an EMBL/GenBank/DDBJ whole genome shotgun (WGS) entry which is preliminary data.</text>
</comment>
<evidence type="ECO:0000256" key="1">
    <source>
        <dbReference type="ARBA" id="ARBA00022741"/>
    </source>
</evidence>
<keyword evidence="2" id="KW-0067">ATP-binding</keyword>
<feature type="compositionally biased region" description="Low complexity" evidence="3">
    <location>
        <begin position="1"/>
        <end position="21"/>
    </location>
</feature>
<dbReference type="GO" id="GO:0005524">
    <property type="term" value="F:ATP binding"/>
    <property type="evidence" value="ECO:0007669"/>
    <property type="project" value="UniProtKB-KW"/>
</dbReference>
<keyword evidence="6" id="KW-1185">Reference proteome</keyword>
<dbReference type="AlphaFoldDB" id="A0A4R6U214"/>
<dbReference type="GO" id="GO:0009898">
    <property type="term" value="C:cytoplasmic side of plasma membrane"/>
    <property type="evidence" value="ECO:0007669"/>
    <property type="project" value="TreeGrafter"/>
</dbReference>
<dbReference type="GO" id="GO:0016887">
    <property type="term" value="F:ATP hydrolysis activity"/>
    <property type="evidence" value="ECO:0007669"/>
    <property type="project" value="TreeGrafter"/>
</dbReference>
<dbReference type="InterPro" id="IPR027417">
    <property type="entry name" value="P-loop_NTPase"/>
</dbReference>
<keyword evidence="1" id="KW-0547">Nucleotide-binding</keyword>
<evidence type="ECO:0000256" key="2">
    <source>
        <dbReference type="ARBA" id="ARBA00022840"/>
    </source>
</evidence>
<sequence>MGDQASSLRQLLQQQQPSQKQRMGDSQTPTCSIAVLSGKGGVGKTNVSVNLGIALTELNYSVLLVDMDIGMGNIDAMVGTYSTMSMADLLRGSGDVSTLIQPSLYGIDIIAGGSALAEELSPDEDVVQLALGELEERFSKYDFVLFDLGAGISKDRVPVLTSVDRIIGVTVPEPPALTDLYSALKWVHHYEPMIPIQLIVNKAVSEKEGLAAAERIQAVAKRFLQKEVELLGVIREDPAVVSSVKAQVPFVCRLPKAMASQAVRGMARKLTLQPSAEEYRPSFIQRLSQRWGGKKRA</sequence>
<dbReference type="PANTHER" id="PTHR43384">
    <property type="entry name" value="SEPTUM SITE-DETERMINING PROTEIN MIND HOMOLOG, CHLOROPLASTIC-RELATED"/>
    <property type="match status" value="1"/>
</dbReference>
<keyword evidence="5" id="KW-0282">Flagellum</keyword>
<dbReference type="InterPro" id="IPR025501">
    <property type="entry name" value="MinD_FleN"/>
</dbReference>
<dbReference type="Pfam" id="PF01656">
    <property type="entry name" value="CbiA"/>
    <property type="match status" value="1"/>
</dbReference>
<keyword evidence="5" id="KW-0966">Cell projection</keyword>
<dbReference type="EMBL" id="SNYJ01000007">
    <property type="protein sequence ID" value="TDQ39666.1"/>
    <property type="molecule type" value="Genomic_DNA"/>
</dbReference>
<dbReference type="PIRSF" id="PIRSF003092">
    <property type="entry name" value="MinD"/>
    <property type="match status" value="1"/>
</dbReference>
<dbReference type="InterPro" id="IPR002586">
    <property type="entry name" value="CobQ/CobB/MinD/ParA_Nub-bd_dom"/>
</dbReference>
<dbReference type="SUPFAM" id="SSF52540">
    <property type="entry name" value="P-loop containing nucleoside triphosphate hydrolases"/>
    <property type="match status" value="1"/>
</dbReference>
<protein>
    <submittedName>
        <fullName evidence="5">Flagellar biosynthesis protein FlhG</fullName>
    </submittedName>
</protein>
<evidence type="ECO:0000256" key="3">
    <source>
        <dbReference type="SAM" id="MobiDB-lite"/>
    </source>
</evidence>
<dbReference type="Proteomes" id="UP000295632">
    <property type="component" value="Unassembled WGS sequence"/>
</dbReference>
<dbReference type="Gene3D" id="3.40.50.300">
    <property type="entry name" value="P-loop containing nucleotide triphosphate hydrolases"/>
    <property type="match status" value="1"/>
</dbReference>
<dbReference type="RefSeq" id="WP_166639245.1">
    <property type="nucleotide sequence ID" value="NZ_SNYJ01000007.1"/>
</dbReference>
<feature type="region of interest" description="Disordered" evidence="3">
    <location>
        <begin position="1"/>
        <end position="29"/>
    </location>
</feature>
<evidence type="ECO:0000313" key="5">
    <source>
        <dbReference type="EMBL" id="TDQ39666.1"/>
    </source>
</evidence>
<name>A0A4R6U214_9BACI</name>
<dbReference type="GO" id="GO:0051782">
    <property type="term" value="P:negative regulation of cell division"/>
    <property type="evidence" value="ECO:0007669"/>
    <property type="project" value="TreeGrafter"/>
</dbReference>
<accession>A0A4R6U214</accession>
<organism evidence="5 6">
    <name type="scientific">Aureibacillus halotolerans</name>
    <dbReference type="NCBI Taxonomy" id="1508390"/>
    <lineage>
        <taxon>Bacteria</taxon>
        <taxon>Bacillati</taxon>
        <taxon>Bacillota</taxon>
        <taxon>Bacilli</taxon>
        <taxon>Bacillales</taxon>
        <taxon>Bacillaceae</taxon>
        <taxon>Aureibacillus</taxon>
    </lineage>
</organism>
<gene>
    <name evidence="5" type="ORF">EV213_10733</name>
</gene>
<dbReference type="InterPro" id="IPR050625">
    <property type="entry name" value="ParA/MinD_ATPase"/>
</dbReference>
<evidence type="ECO:0000259" key="4">
    <source>
        <dbReference type="Pfam" id="PF01656"/>
    </source>
</evidence>
<keyword evidence="5" id="KW-0969">Cilium</keyword>
<dbReference type="GO" id="GO:0005829">
    <property type="term" value="C:cytosol"/>
    <property type="evidence" value="ECO:0007669"/>
    <property type="project" value="TreeGrafter"/>
</dbReference>